<organism evidence="1 2">
    <name type="scientific">Paraglomus occultum</name>
    <dbReference type="NCBI Taxonomy" id="144539"/>
    <lineage>
        <taxon>Eukaryota</taxon>
        <taxon>Fungi</taxon>
        <taxon>Fungi incertae sedis</taxon>
        <taxon>Mucoromycota</taxon>
        <taxon>Glomeromycotina</taxon>
        <taxon>Glomeromycetes</taxon>
        <taxon>Paraglomerales</taxon>
        <taxon>Paraglomeraceae</taxon>
        <taxon>Paraglomus</taxon>
    </lineage>
</organism>
<name>A0A9N9CSA5_9GLOM</name>
<reference evidence="1" key="1">
    <citation type="submission" date="2021-06" db="EMBL/GenBank/DDBJ databases">
        <authorList>
            <person name="Kallberg Y."/>
            <person name="Tangrot J."/>
            <person name="Rosling A."/>
        </authorList>
    </citation>
    <scope>NUCLEOTIDE SEQUENCE</scope>
    <source>
        <strain evidence="1">IA702</strain>
    </source>
</reference>
<dbReference type="EMBL" id="CAJVPJ010002147">
    <property type="protein sequence ID" value="CAG8614153.1"/>
    <property type="molecule type" value="Genomic_DNA"/>
</dbReference>
<keyword evidence="2" id="KW-1185">Reference proteome</keyword>
<sequence length="183" mass="20950">MGKEVRKRVIEAAEAVGEIERMRGANCQLQTKINNRSITIFYHSRFAPLPKLQHQQIRLGTPSLSSICWNVEDDVVESKLAEISSSIIQLAVSATTSRLAILFFEMRILEVRFTKLGGKDNEKFKAHIDTLEGERKCKTICELDVGEFRKRAIEAVRKAINTTRHCKMPLKKKKVTTFERKMT</sequence>
<evidence type="ECO:0000313" key="1">
    <source>
        <dbReference type="EMBL" id="CAG8614153.1"/>
    </source>
</evidence>
<proteinExistence type="predicted"/>
<comment type="caution">
    <text evidence="1">The sequence shown here is derived from an EMBL/GenBank/DDBJ whole genome shotgun (WGS) entry which is preliminary data.</text>
</comment>
<protein>
    <submittedName>
        <fullName evidence="1">6313_t:CDS:1</fullName>
    </submittedName>
</protein>
<dbReference type="AlphaFoldDB" id="A0A9N9CSA5"/>
<gene>
    <name evidence="1" type="ORF">POCULU_LOCUS8097</name>
</gene>
<accession>A0A9N9CSA5</accession>
<evidence type="ECO:0000313" key="2">
    <source>
        <dbReference type="Proteomes" id="UP000789572"/>
    </source>
</evidence>
<dbReference type="Proteomes" id="UP000789572">
    <property type="component" value="Unassembled WGS sequence"/>
</dbReference>